<keyword evidence="3" id="KW-1185">Reference proteome</keyword>
<proteinExistence type="predicted"/>
<protein>
    <submittedName>
        <fullName evidence="2">AhpC/TSA family protein</fullName>
    </submittedName>
</protein>
<dbReference type="InterPro" id="IPR000866">
    <property type="entry name" value="AhpC/TSA"/>
</dbReference>
<evidence type="ECO:0000313" key="2">
    <source>
        <dbReference type="EMBL" id="SNS07680.1"/>
    </source>
</evidence>
<dbReference type="SUPFAM" id="SSF52833">
    <property type="entry name" value="Thioredoxin-like"/>
    <property type="match status" value="1"/>
</dbReference>
<dbReference type="InterPro" id="IPR036249">
    <property type="entry name" value="Thioredoxin-like_sf"/>
</dbReference>
<feature type="domain" description="Alkyl hydroperoxide reductase subunit C/ Thiol specific antioxidant" evidence="1">
    <location>
        <begin position="63"/>
        <end position="97"/>
    </location>
</feature>
<dbReference type="GO" id="GO:0016209">
    <property type="term" value="F:antioxidant activity"/>
    <property type="evidence" value="ECO:0007669"/>
    <property type="project" value="InterPro"/>
</dbReference>
<dbReference type="AlphaFoldDB" id="A0A239BI71"/>
<dbReference type="EMBL" id="FZOJ01000003">
    <property type="protein sequence ID" value="SNS07680.1"/>
    <property type="molecule type" value="Genomic_DNA"/>
</dbReference>
<evidence type="ECO:0000259" key="1">
    <source>
        <dbReference type="Pfam" id="PF00578"/>
    </source>
</evidence>
<dbReference type="Gene3D" id="3.40.30.10">
    <property type="entry name" value="Glutaredoxin"/>
    <property type="match status" value="1"/>
</dbReference>
<gene>
    <name evidence="2" type="ORF">SAMN05446037_1003300</name>
</gene>
<dbReference type="Pfam" id="PF00578">
    <property type="entry name" value="AhpC-TSA"/>
    <property type="match status" value="1"/>
</dbReference>
<dbReference type="GO" id="GO:0016491">
    <property type="term" value="F:oxidoreductase activity"/>
    <property type="evidence" value="ECO:0007669"/>
    <property type="project" value="InterPro"/>
</dbReference>
<accession>A0A239BI71</accession>
<organism evidence="2 3">
    <name type="scientific">Anaerovirgula multivorans</name>
    <dbReference type="NCBI Taxonomy" id="312168"/>
    <lineage>
        <taxon>Bacteria</taxon>
        <taxon>Bacillati</taxon>
        <taxon>Bacillota</taxon>
        <taxon>Clostridia</taxon>
        <taxon>Peptostreptococcales</taxon>
        <taxon>Natronincolaceae</taxon>
        <taxon>Anaerovirgula</taxon>
    </lineage>
</organism>
<name>A0A239BI71_9FIRM</name>
<evidence type="ECO:0000313" key="3">
    <source>
        <dbReference type="Proteomes" id="UP000198304"/>
    </source>
</evidence>
<dbReference type="OrthoDB" id="9809733at2"/>
<reference evidence="2 3" key="1">
    <citation type="submission" date="2017-06" db="EMBL/GenBank/DDBJ databases">
        <authorList>
            <person name="Kim H.J."/>
            <person name="Triplett B.A."/>
        </authorList>
    </citation>
    <scope>NUCLEOTIDE SEQUENCE [LARGE SCALE GENOMIC DNA]</scope>
    <source>
        <strain evidence="2 3">SCA</strain>
    </source>
</reference>
<sequence length="98" mass="10728">MKKILLIIGFILIIITGLGLLTIKMLYNNGEELTGNIAVVKEDGEKKASEEASNGEETVGIAIGNIAPDFTLENINGQQESLEDYRGKNIVLNFFRTT</sequence>
<dbReference type="Proteomes" id="UP000198304">
    <property type="component" value="Unassembled WGS sequence"/>
</dbReference>